<feature type="transmembrane region" description="Helical" evidence="1">
    <location>
        <begin position="97"/>
        <end position="114"/>
    </location>
</feature>
<reference evidence="2 3" key="1">
    <citation type="submission" date="2021-01" db="EMBL/GenBank/DDBJ databases">
        <title>Whole genome shotgun sequence of Planobispora longispora NBRC 13918.</title>
        <authorList>
            <person name="Komaki H."/>
            <person name="Tamura T."/>
        </authorList>
    </citation>
    <scope>NUCLEOTIDE SEQUENCE [LARGE SCALE GENOMIC DNA]</scope>
    <source>
        <strain evidence="2 3">NBRC 13918</strain>
    </source>
</reference>
<dbReference type="RefSeq" id="WP_203890328.1">
    <property type="nucleotide sequence ID" value="NZ_BOOH01000017.1"/>
</dbReference>
<keyword evidence="1" id="KW-1133">Transmembrane helix</keyword>
<keyword evidence="1" id="KW-0812">Transmembrane</keyword>
<comment type="caution">
    <text evidence="2">The sequence shown here is derived from an EMBL/GenBank/DDBJ whole genome shotgun (WGS) entry which is preliminary data.</text>
</comment>
<keyword evidence="3" id="KW-1185">Reference proteome</keyword>
<evidence type="ECO:0000313" key="3">
    <source>
        <dbReference type="Proteomes" id="UP000616724"/>
    </source>
</evidence>
<sequence length="128" mass="12870">MASPRFLPLLRAAVALQAVAILVQAITAGLLLSSPGGRTLHAASAGVLLLAGLLHLAAAVLVWRPGGGPPRAIAPAAGLLVATLVEMALGMAHLKALHVPVGVLMFGGSVVRLVQVWADRRADATAAV</sequence>
<feature type="transmembrane region" description="Helical" evidence="1">
    <location>
        <begin position="72"/>
        <end position="91"/>
    </location>
</feature>
<dbReference type="Proteomes" id="UP000616724">
    <property type="component" value="Unassembled WGS sequence"/>
</dbReference>
<accession>A0A8J3W4N7</accession>
<keyword evidence="1" id="KW-0472">Membrane</keyword>
<gene>
    <name evidence="2" type="ORF">Plo01_20940</name>
</gene>
<name>A0A8J3W4N7_9ACTN</name>
<feature type="transmembrane region" description="Helical" evidence="1">
    <location>
        <begin position="41"/>
        <end position="63"/>
    </location>
</feature>
<evidence type="ECO:0000256" key="1">
    <source>
        <dbReference type="SAM" id="Phobius"/>
    </source>
</evidence>
<evidence type="ECO:0000313" key="2">
    <source>
        <dbReference type="EMBL" id="GIH75665.1"/>
    </source>
</evidence>
<organism evidence="2 3">
    <name type="scientific">Planobispora longispora</name>
    <dbReference type="NCBI Taxonomy" id="28887"/>
    <lineage>
        <taxon>Bacteria</taxon>
        <taxon>Bacillati</taxon>
        <taxon>Actinomycetota</taxon>
        <taxon>Actinomycetes</taxon>
        <taxon>Streptosporangiales</taxon>
        <taxon>Streptosporangiaceae</taxon>
        <taxon>Planobispora</taxon>
    </lineage>
</organism>
<proteinExistence type="predicted"/>
<dbReference type="AlphaFoldDB" id="A0A8J3W4N7"/>
<dbReference type="EMBL" id="BOOH01000017">
    <property type="protein sequence ID" value="GIH75665.1"/>
    <property type="molecule type" value="Genomic_DNA"/>
</dbReference>
<protein>
    <submittedName>
        <fullName evidence="2">Uncharacterized protein</fullName>
    </submittedName>
</protein>